<sequence length="670" mass="73585">MRDERDVFERRIHTEITGRPYRSRSSASKRYDGYTSDTTFADEVDYRRPLHVQTPTRSLNDRNYHTLTTTTTTVKERPFVAVRRAHDQAKQQTISSSNSPLSVLSAAPHGHIAQVSPQASQTRQEEQKQQNGLLSLANDSASRSNGHARLESEGRLSGSTSSSPTSSTTNPSSGDNQEIGQMTLNELLEKLTCDAKEIERLQDQRKNKGDPLENDFTATVKRKPVNSHTLTDVIADLTDFTNNHTKKRNNRIPNEGMINGHGRVGLTNGSESPAIRKINSESENSSSVSPSLSERSNGVSWSDQVREESISSYNDDFSPIGGSPRPETPAFPVTPRTPYSFGVNGNTSPALPPKSPTSQRKDLYSGHQVHHLVNQNDSVSCYTSRRNSTTSTANSEPQEVAPHHAANLLRDAPPGTFIVRDSKSFANAFGLVLKVAYPPPHVAKGGSGDELVRHFLVEPTTRGVRLKGCANEPVFTSLSALVYQHSITPLALPCRLIIPDRDIQHSEYPSPAQQQLLLHGAACNVLFLCSVETESLTGPEAVRKAVTLLFSRRPLPSPTKVHFKVTNQGITLTDNTRQLFFRKHYPSTSISHCSLDPDERRWSVPASGDIPVVNNRIFAFVARRSSSSMDNVCHIFCELEPTQPATAITSFANQAIFGGVASQPALSRAI</sequence>
<dbReference type="CDD" id="cd01213">
    <property type="entry name" value="PTB_tensin"/>
    <property type="match status" value="1"/>
</dbReference>
<feature type="region of interest" description="Disordered" evidence="3">
    <location>
        <begin position="84"/>
        <end position="178"/>
    </location>
</feature>
<evidence type="ECO:0000256" key="1">
    <source>
        <dbReference type="ARBA" id="ARBA00007881"/>
    </source>
</evidence>
<dbReference type="InterPro" id="IPR000980">
    <property type="entry name" value="SH2"/>
</dbReference>
<reference evidence="4" key="1">
    <citation type="submission" date="2022-08" db="UniProtKB">
        <authorList>
            <consortium name="EnsemblMetazoa"/>
        </authorList>
    </citation>
    <scope>IDENTIFICATION</scope>
    <source>
        <strain evidence="4">Israel</strain>
    </source>
</reference>
<dbReference type="InterPro" id="IPR051484">
    <property type="entry name" value="Tensin_PTEN_phosphatase"/>
</dbReference>
<dbReference type="InterPro" id="IPR011993">
    <property type="entry name" value="PH-like_dom_sf"/>
</dbReference>
<feature type="compositionally biased region" description="Low complexity" evidence="3">
    <location>
        <begin position="95"/>
        <end position="108"/>
    </location>
</feature>
<comment type="similarity">
    <text evidence="1">Belongs to the PTEN phosphatase protein family.</text>
</comment>
<dbReference type="PANTHER" id="PTHR45734">
    <property type="entry name" value="TENSIN"/>
    <property type="match status" value="1"/>
</dbReference>
<dbReference type="Gene3D" id="3.30.505.10">
    <property type="entry name" value="SH2 domain"/>
    <property type="match status" value="1"/>
</dbReference>
<feature type="compositionally biased region" description="Low complexity" evidence="3">
    <location>
        <begin position="157"/>
        <end position="174"/>
    </location>
</feature>
<dbReference type="InterPro" id="IPR013625">
    <property type="entry name" value="PTB"/>
</dbReference>
<dbReference type="PANTHER" id="PTHR45734:SF10">
    <property type="entry name" value="BLISTERY, ISOFORM A"/>
    <property type="match status" value="1"/>
</dbReference>
<dbReference type="SMART" id="SM00252">
    <property type="entry name" value="SH2"/>
    <property type="match status" value="1"/>
</dbReference>
<dbReference type="InterPro" id="IPR036860">
    <property type="entry name" value="SH2_dom_sf"/>
</dbReference>
<feature type="region of interest" description="Disordered" evidence="3">
    <location>
        <begin position="245"/>
        <end position="363"/>
    </location>
</feature>
<evidence type="ECO:0000313" key="5">
    <source>
        <dbReference type="Proteomes" id="UP000092462"/>
    </source>
</evidence>
<keyword evidence="2" id="KW-0727">SH2 domain</keyword>
<feature type="compositionally biased region" description="Low complexity" evidence="3">
    <location>
        <begin position="281"/>
        <end position="297"/>
    </location>
</feature>
<dbReference type="EMBL" id="AJVK01000903">
    <property type="status" value="NOT_ANNOTATED_CDS"/>
    <property type="molecule type" value="Genomic_DNA"/>
</dbReference>
<dbReference type="EMBL" id="AJVK01000904">
    <property type="status" value="NOT_ANNOTATED_CDS"/>
    <property type="molecule type" value="Genomic_DNA"/>
</dbReference>
<dbReference type="VEuPathDB" id="VectorBase:PPAI006245"/>
<dbReference type="EnsemblMetazoa" id="PPAI006245-RA">
    <property type="protein sequence ID" value="PPAI006245-PA"/>
    <property type="gene ID" value="PPAI006245"/>
</dbReference>
<dbReference type="SUPFAM" id="SSF50729">
    <property type="entry name" value="PH domain-like"/>
    <property type="match status" value="1"/>
</dbReference>
<proteinExistence type="inferred from homology"/>
<feature type="compositionally biased region" description="Low complexity" evidence="3">
    <location>
        <begin position="383"/>
        <end position="395"/>
    </location>
</feature>
<dbReference type="Gene3D" id="2.30.29.30">
    <property type="entry name" value="Pleckstrin-homology domain (PH domain)/Phosphotyrosine-binding domain (PTB)"/>
    <property type="match status" value="1"/>
</dbReference>
<dbReference type="EMBL" id="AJVK01000905">
    <property type="status" value="NOT_ANNOTATED_CDS"/>
    <property type="molecule type" value="Genomic_DNA"/>
</dbReference>
<dbReference type="GO" id="GO:0005925">
    <property type="term" value="C:focal adhesion"/>
    <property type="evidence" value="ECO:0007669"/>
    <property type="project" value="TreeGrafter"/>
</dbReference>
<feature type="compositionally biased region" description="Polar residues" evidence="3">
    <location>
        <begin position="129"/>
        <end position="145"/>
    </location>
</feature>
<dbReference type="Proteomes" id="UP000092462">
    <property type="component" value="Unassembled WGS sequence"/>
</dbReference>
<dbReference type="SMART" id="SM00462">
    <property type="entry name" value="PTB"/>
    <property type="match status" value="1"/>
</dbReference>
<organism evidence="4 5">
    <name type="scientific">Phlebotomus papatasi</name>
    <name type="common">Sandfly</name>
    <dbReference type="NCBI Taxonomy" id="29031"/>
    <lineage>
        <taxon>Eukaryota</taxon>
        <taxon>Metazoa</taxon>
        <taxon>Ecdysozoa</taxon>
        <taxon>Arthropoda</taxon>
        <taxon>Hexapoda</taxon>
        <taxon>Insecta</taxon>
        <taxon>Pterygota</taxon>
        <taxon>Neoptera</taxon>
        <taxon>Endopterygota</taxon>
        <taxon>Diptera</taxon>
        <taxon>Nematocera</taxon>
        <taxon>Psychodoidea</taxon>
        <taxon>Psychodidae</taxon>
        <taxon>Phlebotomus</taxon>
        <taxon>Phlebotomus</taxon>
    </lineage>
</organism>
<name>A0A1B0FYA5_PHLPP</name>
<evidence type="ECO:0000313" key="4">
    <source>
        <dbReference type="EnsemblMetazoa" id="PPAI006245-PA"/>
    </source>
</evidence>
<feature type="region of interest" description="Disordered" evidence="3">
    <location>
        <begin position="375"/>
        <end position="400"/>
    </location>
</feature>
<evidence type="ECO:0000256" key="3">
    <source>
        <dbReference type="SAM" id="MobiDB-lite"/>
    </source>
</evidence>
<dbReference type="EMBL" id="AJVK01000902">
    <property type="status" value="NOT_ANNOTATED_CDS"/>
    <property type="molecule type" value="Genomic_DNA"/>
</dbReference>
<protein>
    <submittedName>
        <fullName evidence="4">Uncharacterized protein</fullName>
    </submittedName>
</protein>
<dbReference type="AlphaFoldDB" id="A0A1B0FYA5"/>
<evidence type="ECO:0000256" key="2">
    <source>
        <dbReference type="ARBA" id="ARBA00022999"/>
    </source>
</evidence>
<dbReference type="VEuPathDB" id="VectorBase:PPAPM1_003596"/>
<dbReference type="PROSITE" id="PS50001">
    <property type="entry name" value="SH2"/>
    <property type="match status" value="1"/>
</dbReference>
<dbReference type="InterPro" id="IPR033929">
    <property type="entry name" value="Tensin_PTB"/>
</dbReference>
<dbReference type="Pfam" id="PF08416">
    <property type="entry name" value="PTB"/>
    <property type="match status" value="1"/>
</dbReference>
<dbReference type="InterPro" id="IPR006020">
    <property type="entry name" value="PTB/PI_dom"/>
</dbReference>
<accession>A0A1B0FYA5</accession>
<keyword evidence="5" id="KW-1185">Reference proteome</keyword>
<dbReference type="SUPFAM" id="SSF55550">
    <property type="entry name" value="SH2 domain"/>
    <property type="match status" value="1"/>
</dbReference>